<dbReference type="Proteomes" id="UP000823388">
    <property type="component" value="Chromosome 4N"/>
</dbReference>
<gene>
    <name evidence="2" type="ORF">PVAP13_4NG037408</name>
</gene>
<feature type="region of interest" description="Disordered" evidence="1">
    <location>
        <begin position="312"/>
        <end position="342"/>
    </location>
</feature>
<sequence>MAYGTPVRAPGRRRGRQKFWRDEAKGARAHEAEAIKRWLRAGRFVQAPCSALTEARSVPKLRAEVPVFGLRGQHEDEGGGGAGGAAVRVVGGGGGGAEVQCLLQLRRLHHRHREPLHQREAVADHLHAAALRRDLLRHAHLPLLRRPRHRRLPQHQVRAAVPAAVQVDVGGLQEGRQHGDHRRHRHGRALLPLAGALRQDLEQRAHQLPAPVVPADRLLRLRTGLQELPGQLPVRVRRVRRQRLQRHALRQLQHRPGEHVHAADREHHRRRRGEAGGAGGEGRGGARGAPHRLLPHLPHPLRHLQQRRLRRPRLPQEVQRPLHEPQQPAQGPDRQPPGQVPLRPHHVRRLLLRRLRHGQEPRQLRLQHGVPDVLRRRRRQVQLPEQCAVRDVGRGGVLQPGGAPQLGRHPPHRGRLQADHRRLAQRRLLQPGHPPQLGGDHQDRPNPIKNTLFLSLLLNYLRLRCRRGKGVSIGNGGSMWHNNLYTCSSFLLCCNLSPVFNHK</sequence>
<name>A0A8T0T506_PANVG</name>
<feature type="compositionally biased region" description="Basic and acidic residues" evidence="1">
    <location>
        <begin position="255"/>
        <end position="266"/>
    </location>
</feature>
<protein>
    <submittedName>
        <fullName evidence="2">Uncharacterized protein</fullName>
    </submittedName>
</protein>
<organism evidence="2 3">
    <name type="scientific">Panicum virgatum</name>
    <name type="common">Blackwell switchgrass</name>
    <dbReference type="NCBI Taxonomy" id="38727"/>
    <lineage>
        <taxon>Eukaryota</taxon>
        <taxon>Viridiplantae</taxon>
        <taxon>Streptophyta</taxon>
        <taxon>Embryophyta</taxon>
        <taxon>Tracheophyta</taxon>
        <taxon>Spermatophyta</taxon>
        <taxon>Magnoliopsida</taxon>
        <taxon>Liliopsida</taxon>
        <taxon>Poales</taxon>
        <taxon>Poaceae</taxon>
        <taxon>PACMAD clade</taxon>
        <taxon>Panicoideae</taxon>
        <taxon>Panicodae</taxon>
        <taxon>Paniceae</taxon>
        <taxon>Panicinae</taxon>
        <taxon>Panicum</taxon>
        <taxon>Panicum sect. Hiantes</taxon>
    </lineage>
</organism>
<dbReference type="EMBL" id="CM029044">
    <property type="protein sequence ID" value="KAG2604314.1"/>
    <property type="molecule type" value="Genomic_DNA"/>
</dbReference>
<dbReference type="AlphaFoldDB" id="A0A8T0T506"/>
<proteinExistence type="predicted"/>
<evidence type="ECO:0000256" key="1">
    <source>
        <dbReference type="SAM" id="MobiDB-lite"/>
    </source>
</evidence>
<feature type="compositionally biased region" description="Gly residues" evidence="1">
    <location>
        <begin position="275"/>
        <end position="287"/>
    </location>
</feature>
<accession>A0A8T0T506</accession>
<reference evidence="2" key="1">
    <citation type="submission" date="2020-05" db="EMBL/GenBank/DDBJ databases">
        <title>WGS assembly of Panicum virgatum.</title>
        <authorList>
            <person name="Lovell J.T."/>
            <person name="Jenkins J."/>
            <person name="Shu S."/>
            <person name="Juenger T.E."/>
            <person name="Schmutz J."/>
        </authorList>
    </citation>
    <scope>NUCLEOTIDE SEQUENCE</scope>
    <source>
        <strain evidence="2">AP13</strain>
    </source>
</reference>
<evidence type="ECO:0000313" key="2">
    <source>
        <dbReference type="EMBL" id="KAG2604314.1"/>
    </source>
</evidence>
<evidence type="ECO:0000313" key="3">
    <source>
        <dbReference type="Proteomes" id="UP000823388"/>
    </source>
</evidence>
<feature type="region of interest" description="Disordered" evidence="1">
    <location>
        <begin position="393"/>
        <end position="414"/>
    </location>
</feature>
<feature type="region of interest" description="Disordered" evidence="1">
    <location>
        <begin position="248"/>
        <end position="298"/>
    </location>
</feature>
<feature type="compositionally biased region" description="Basic residues" evidence="1">
    <location>
        <begin position="289"/>
        <end position="298"/>
    </location>
</feature>
<comment type="caution">
    <text evidence="2">The sequence shown here is derived from an EMBL/GenBank/DDBJ whole genome shotgun (WGS) entry which is preliminary data.</text>
</comment>
<keyword evidence="3" id="KW-1185">Reference proteome</keyword>